<dbReference type="InterPro" id="IPR015500">
    <property type="entry name" value="Peptidase_S8_subtilisin-rel"/>
</dbReference>
<dbReference type="Proteomes" id="UP000288279">
    <property type="component" value="Unassembled WGS sequence"/>
</dbReference>
<reference evidence="9 10" key="1">
    <citation type="journal article" date="2011" name="Front. Microbiol.">
        <title>Genomic signatures of strain selection and enhancement in Bacillus atrophaeus var. globigii, a historical biowarfare simulant.</title>
        <authorList>
            <person name="Gibbons H.S."/>
            <person name="Broomall S.M."/>
            <person name="McNew L.A."/>
            <person name="Daligault H."/>
            <person name="Chapman C."/>
            <person name="Bruce D."/>
            <person name="Karavis M."/>
            <person name="Krepps M."/>
            <person name="McGregor P.A."/>
            <person name="Hong C."/>
            <person name="Park K.H."/>
            <person name="Akmal A."/>
            <person name="Feldman A."/>
            <person name="Lin J.S."/>
            <person name="Chang W.E."/>
            <person name="Higgs B.W."/>
            <person name="Demirev P."/>
            <person name="Lindquist J."/>
            <person name="Liem A."/>
            <person name="Fochler E."/>
            <person name="Read T.D."/>
            <person name="Tapia R."/>
            <person name="Johnson S."/>
            <person name="Bishop-Lilly K.A."/>
            <person name="Detter C."/>
            <person name="Han C."/>
            <person name="Sozhamannan S."/>
            <person name="Rosenzweig C.N."/>
            <person name="Skowronski E.W."/>
        </authorList>
    </citation>
    <scope>NUCLEOTIDE SEQUENCE [LARGE SCALE GENOMIC DNA]</scope>
    <source>
        <strain evidence="9 10">PIT1</strain>
    </source>
</reference>
<dbReference type="Pfam" id="PF02225">
    <property type="entry name" value="PA"/>
    <property type="match status" value="1"/>
</dbReference>
<dbReference type="Gene3D" id="3.50.30.30">
    <property type="match status" value="1"/>
</dbReference>
<dbReference type="RefSeq" id="WP_126826531.1">
    <property type="nucleotide sequence ID" value="NZ_PIQG01000002.1"/>
</dbReference>
<dbReference type="PIRSF" id="PIRSF037898">
    <property type="entry name" value="Subtilisin_rel_Sputw3181_3341"/>
    <property type="match status" value="1"/>
</dbReference>
<keyword evidence="10" id="KW-1185">Reference proteome</keyword>
<feature type="signal peptide" evidence="7">
    <location>
        <begin position="1"/>
        <end position="22"/>
    </location>
</feature>
<evidence type="ECO:0000313" key="10">
    <source>
        <dbReference type="Proteomes" id="UP000288279"/>
    </source>
</evidence>
<protein>
    <recommendedName>
        <fullName evidence="8">Ig-like domain-containing protein</fullName>
    </recommendedName>
</protein>
<dbReference type="SUPFAM" id="SSF49299">
    <property type="entry name" value="PKD domain"/>
    <property type="match status" value="1"/>
</dbReference>
<evidence type="ECO:0000256" key="2">
    <source>
        <dbReference type="ARBA" id="ARBA00022801"/>
    </source>
</evidence>
<dbReference type="InterPro" id="IPR036852">
    <property type="entry name" value="Peptidase_S8/S53_dom_sf"/>
</dbReference>
<comment type="caution">
    <text evidence="9">The sequence shown here is derived from an EMBL/GenBank/DDBJ whole genome shotgun (WGS) entry which is preliminary data.</text>
</comment>
<feature type="active site" description="Charge relay system" evidence="4 5">
    <location>
        <position position="582"/>
    </location>
</feature>
<dbReference type="InterPro" id="IPR003137">
    <property type="entry name" value="PA_domain"/>
</dbReference>
<keyword evidence="1 5" id="KW-0645">Protease</keyword>
<keyword evidence="6" id="KW-0472">Membrane</keyword>
<dbReference type="EMBL" id="PIQG01000002">
    <property type="protein sequence ID" value="RUO78368.1"/>
    <property type="molecule type" value="Genomic_DNA"/>
</dbReference>
<dbReference type="Gene3D" id="3.40.50.200">
    <property type="entry name" value="Peptidase S8/S53 domain"/>
    <property type="match status" value="1"/>
</dbReference>
<sequence>MNKVSVLALAVASSLAAGGAVAQQLTPVTDVGPILDRTVQAQEKVAKTHLQQEFPTYYIVQLEAPAAAVYHGGINGLKATSAAAQGKDKFDADAEATKTYQDFLLQQQRAVVSVMQSKFKGLEVAQNLTLTMNGMVIKVPGKDDIKEQLAGIPGVKRVYENEMVYANMDASNDLINSPAVWQALGGQSSAGAGIKVAVIDGGITPDHPMFAANGHTPLAERPVTDDYCAEVPDFCNDKLIVARYAEPTFTVNENEYMSPKDYGGHGTHVAGTAVGNPVTTDIGGVAVNFSGVAPGAYLMAYKGLFRTPAGQGSGSNAMLVPMLEYALADGADVINNSWGGGAGSAPEDSVYKPIFEAINAAGVLTVTSAGNSGPGAQTIGCPSCIEDGLTVANTTHGREFVNYISVSGLTGIRALEAANTLVEETITGEVNAAIVVDAENAEACEAFPEGSFTGQWALISRGTCTFEAKANNAEAAGAEGIIVYSDDRPATYMGMGESTLPGLMISKADGLSILDAWAPGDTATVTPAQPYTDPNNADIVANSSSRGPNGNPDFLKPNIAAPGTNILSAATDGGVALLSGTSMAAPHVTGAAALMKQHHGVDSQALKSILMTSTVGGLVKTDGVTPSDPFDVGAGRLDLARAANVAVVVDDPSFATASCAISCTFDRTITDISGAATNWTASVTMRDPNVTAELSATDITVAADGSVELNLTIDTSFADVGWTFGEVLLESNGSATDVRMPIAVYASKADNPAIASVDQTAGVAEIGSPYTMTAKVALGDSEEPVSLTVAIPDGAVLDEDSIVVSTTRSSPADYTLTEDGKTLSWTGTQTNAANETAFESGATGPLPAGFSLFAAGAGTSLCAAGCDEQVYTFPVGNWGGVVVDGVVYDTVTLPMNGLVGVGSQSGAMANSWFNDSIPNEAPPNGIWAPFWTDLEIGGEANSEIRYGVYNFGSEALPDFWFIWEFNNARVWGDDSGERYSFAYWFRLGTDEVYLNYIALGAAPEFLTVGVESSDGTFGVQQYFDGEGTYPTAGTLYRVEANKGERAETLIEYDVTVPYLSDAEALSAGTPKNVALEVDMNPILDAAGRDLLTLMTAATGDRSFAAGSLQRIMPDGAMSLEFVTEPEAAQGTLSEEAGMVTFTPAADYTGEVVFSYRGVDEAGNATATETVTINVTNSAPEVSLSASATTVNPGNTVNLTATATDENGDIINITWSGTGLAGSGGTSNTFTAPEVGQQTTFTVGVTATDGELSDTASVTITVLPVNKGGSFAAWLGLLALPLVWLRRRKMTLKQV</sequence>
<dbReference type="Pfam" id="PF17892">
    <property type="entry name" value="Cadherin_5"/>
    <property type="match status" value="1"/>
</dbReference>
<name>A0A432ZK70_9GAMM</name>
<dbReference type="SMART" id="SM00089">
    <property type="entry name" value="PKD"/>
    <property type="match status" value="1"/>
</dbReference>
<dbReference type="InterPro" id="IPR022398">
    <property type="entry name" value="Peptidase_S8_His-AS"/>
</dbReference>
<accession>A0A432ZK70</accession>
<evidence type="ECO:0000313" key="9">
    <source>
        <dbReference type="EMBL" id="RUO78368.1"/>
    </source>
</evidence>
<dbReference type="InterPro" id="IPR000209">
    <property type="entry name" value="Peptidase_S8/S53_dom"/>
</dbReference>
<dbReference type="GO" id="GO:0004252">
    <property type="term" value="F:serine-type endopeptidase activity"/>
    <property type="evidence" value="ECO:0007669"/>
    <property type="project" value="UniProtKB-UniRule"/>
</dbReference>
<dbReference type="PRINTS" id="PR00723">
    <property type="entry name" value="SUBTILISIN"/>
</dbReference>
<feature type="transmembrane region" description="Helical" evidence="6">
    <location>
        <begin position="1267"/>
        <end position="1284"/>
    </location>
</feature>
<evidence type="ECO:0000256" key="4">
    <source>
        <dbReference type="PIRSR" id="PIRSR615500-1"/>
    </source>
</evidence>
<dbReference type="Pfam" id="PF00082">
    <property type="entry name" value="Peptidase_S8"/>
    <property type="match status" value="1"/>
</dbReference>
<dbReference type="SUPFAM" id="SSF52743">
    <property type="entry name" value="Subtilisin-like"/>
    <property type="match status" value="1"/>
</dbReference>
<keyword evidence="2 5" id="KW-0378">Hydrolase</keyword>
<dbReference type="InterPro" id="IPR041690">
    <property type="entry name" value="Cadherin_5"/>
</dbReference>
<dbReference type="InterPro" id="IPR035986">
    <property type="entry name" value="PKD_dom_sf"/>
</dbReference>
<evidence type="ECO:0000259" key="8">
    <source>
        <dbReference type="PROSITE" id="PS50835"/>
    </source>
</evidence>
<evidence type="ECO:0000256" key="5">
    <source>
        <dbReference type="PROSITE-ProRule" id="PRU01240"/>
    </source>
</evidence>
<evidence type="ECO:0000256" key="6">
    <source>
        <dbReference type="SAM" id="Phobius"/>
    </source>
</evidence>
<dbReference type="InterPro" id="IPR013783">
    <property type="entry name" value="Ig-like_fold"/>
</dbReference>
<proteinExistence type="inferred from homology"/>
<evidence type="ECO:0000256" key="1">
    <source>
        <dbReference type="ARBA" id="ARBA00022670"/>
    </source>
</evidence>
<feature type="domain" description="Ig-like" evidence="8">
    <location>
        <begin position="1179"/>
        <end position="1270"/>
    </location>
</feature>
<dbReference type="PROSITE" id="PS00137">
    <property type="entry name" value="SUBTILASE_HIS"/>
    <property type="match status" value="1"/>
</dbReference>
<evidence type="ECO:0000256" key="7">
    <source>
        <dbReference type="SAM" id="SignalP"/>
    </source>
</evidence>
<dbReference type="PROSITE" id="PS50835">
    <property type="entry name" value="IG_LIKE"/>
    <property type="match status" value="1"/>
</dbReference>
<dbReference type="InterPro" id="IPR045051">
    <property type="entry name" value="SBT"/>
</dbReference>
<evidence type="ECO:0000256" key="3">
    <source>
        <dbReference type="ARBA" id="ARBA00022825"/>
    </source>
</evidence>
<dbReference type="Gene3D" id="2.60.40.10">
    <property type="entry name" value="Immunoglobulins"/>
    <property type="match status" value="1"/>
</dbReference>
<dbReference type="InterPro" id="IPR017312">
    <property type="entry name" value="Subtilisin_Alteromonadales"/>
</dbReference>
<dbReference type="InterPro" id="IPR022409">
    <property type="entry name" value="PKD/Chitinase_dom"/>
</dbReference>
<keyword evidence="7" id="KW-0732">Signal</keyword>
<dbReference type="InterPro" id="IPR007110">
    <property type="entry name" value="Ig-like_dom"/>
</dbReference>
<keyword evidence="3 5" id="KW-0720">Serine protease</keyword>
<organism evidence="9 10">
    <name type="scientific">Pseudidiomarina taiwanensis</name>
    <dbReference type="NCBI Taxonomy" id="337250"/>
    <lineage>
        <taxon>Bacteria</taxon>
        <taxon>Pseudomonadati</taxon>
        <taxon>Pseudomonadota</taxon>
        <taxon>Gammaproteobacteria</taxon>
        <taxon>Alteromonadales</taxon>
        <taxon>Idiomarinaceae</taxon>
        <taxon>Pseudidiomarina</taxon>
    </lineage>
</organism>
<dbReference type="PROSITE" id="PS51892">
    <property type="entry name" value="SUBTILASE"/>
    <property type="match status" value="1"/>
</dbReference>
<dbReference type="PROSITE" id="PS00138">
    <property type="entry name" value="SUBTILASE_SER"/>
    <property type="match status" value="1"/>
</dbReference>
<dbReference type="InterPro" id="IPR023828">
    <property type="entry name" value="Peptidase_S8_Ser-AS"/>
</dbReference>
<dbReference type="InterPro" id="IPR046450">
    <property type="entry name" value="PA_dom_sf"/>
</dbReference>
<dbReference type="SUPFAM" id="SSF52025">
    <property type="entry name" value="PA domain"/>
    <property type="match status" value="1"/>
</dbReference>
<keyword evidence="6" id="KW-1133">Transmembrane helix</keyword>
<dbReference type="GO" id="GO:0006508">
    <property type="term" value="P:proteolysis"/>
    <property type="evidence" value="ECO:0007669"/>
    <property type="project" value="UniProtKB-KW"/>
</dbReference>
<dbReference type="Gene3D" id="2.60.40.3440">
    <property type="match status" value="1"/>
</dbReference>
<dbReference type="PANTHER" id="PTHR10795">
    <property type="entry name" value="PROPROTEIN CONVERTASE SUBTILISIN/KEXIN"/>
    <property type="match status" value="1"/>
</dbReference>
<comment type="similarity">
    <text evidence="5">Belongs to the peptidase S8 family.</text>
</comment>
<feature type="active site" description="Charge relay system" evidence="4 5">
    <location>
        <position position="265"/>
    </location>
</feature>
<gene>
    <name evidence="9" type="ORF">CWI83_04885</name>
</gene>
<feature type="chain" id="PRO_5019145844" description="Ig-like domain-containing protein" evidence="7">
    <location>
        <begin position="23"/>
        <end position="1294"/>
    </location>
</feature>
<feature type="active site" description="Charge relay system" evidence="4 5">
    <location>
        <position position="200"/>
    </location>
</feature>
<keyword evidence="6" id="KW-0812">Transmembrane</keyword>
<dbReference type="OrthoDB" id="614750at2"/>